<dbReference type="InterPro" id="IPR008978">
    <property type="entry name" value="HSP20-like_chaperone"/>
</dbReference>
<accession>A0A0W0RNH4</accession>
<evidence type="ECO:0000313" key="5">
    <source>
        <dbReference type="Proteomes" id="UP000054695"/>
    </source>
</evidence>
<dbReference type="Proteomes" id="UP000054695">
    <property type="component" value="Unassembled WGS sequence"/>
</dbReference>
<comment type="similarity">
    <text evidence="1 2">Belongs to the small heat shock protein (HSP20) family.</text>
</comment>
<dbReference type="InterPro" id="IPR002068">
    <property type="entry name" value="A-crystallin/Hsp20_dom"/>
</dbReference>
<dbReference type="SUPFAM" id="SSF49764">
    <property type="entry name" value="HSP20-like chaperones"/>
    <property type="match status" value="1"/>
</dbReference>
<feature type="domain" description="SHSP" evidence="3">
    <location>
        <begin position="89"/>
        <end position="195"/>
    </location>
</feature>
<organism evidence="4 5">
    <name type="scientific">Legionella bozemanae</name>
    <name type="common">Fluoribacter bozemanae</name>
    <dbReference type="NCBI Taxonomy" id="447"/>
    <lineage>
        <taxon>Bacteria</taxon>
        <taxon>Pseudomonadati</taxon>
        <taxon>Pseudomonadota</taxon>
        <taxon>Gammaproteobacteria</taxon>
        <taxon>Legionellales</taxon>
        <taxon>Legionellaceae</taxon>
        <taxon>Legionella</taxon>
    </lineage>
</organism>
<evidence type="ECO:0000256" key="2">
    <source>
        <dbReference type="RuleBase" id="RU003616"/>
    </source>
</evidence>
<dbReference type="AlphaFoldDB" id="A0A0W0RNH4"/>
<dbReference type="OrthoDB" id="5637782at2"/>
<proteinExistence type="inferred from homology"/>
<dbReference type="Pfam" id="PF00011">
    <property type="entry name" value="HSP20"/>
    <property type="match status" value="1"/>
</dbReference>
<dbReference type="PATRIC" id="fig|447.4.peg.2516"/>
<dbReference type="Gene3D" id="2.60.40.790">
    <property type="match status" value="1"/>
</dbReference>
<evidence type="ECO:0000313" key="4">
    <source>
        <dbReference type="EMBL" id="KTC72591.1"/>
    </source>
</evidence>
<dbReference type="CDD" id="cd00298">
    <property type="entry name" value="ACD_sHsps_p23-like"/>
    <property type="match status" value="1"/>
</dbReference>
<dbReference type="PROSITE" id="PS01031">
    <property type="entry name" value="SHSP"/>
    <property type="match status" value="1"/>
</dbReference>
<protein>
    <submittedName>
        <fullName evidence="4">Heat shock hsp20</fullName>
    </submittedName>
</protein>
<comment type="caution">
    <text evidence="4">The sequence shown here is derived from an EMBL/GenBank/DDBJ whole genome shotgun (WGS) entry which is preliminary data.</text>
</comment>
<evidence type="ECO:0000259" key="3">
    <source>
        <dbReference type="PROSITE" id="PS01031"/>
    </source>
</evidence>
<keyword evidence="4" id="KW-0346">Stress response</keyword>
<dbReference type="RefSeq" id="WP_058460004.1">
    <property type="nucleotide sequence ID" value="NZ_CAAAIY010000039.1"/>
</dbReference>
<dbReference type="STRING" id="447.Lboz_2372"/>
<evidence type="ECO:0000256" key="1">
    <source>
        <dbReference type="PROSITE-ProRule" id="PRU00285"/>
    </source>
</evidence>
<keyword evidence="5" id="KW-1185">Reference proteome</keyword>
<gene>
    <name evidence="4" type="ORF">Lboz_2372</name>
</gene>
<sequence length="195" mass="22234">MQKKLLPILITVAFITAISTGVIALEAKPNNQIQNSNDQLILDPFDNDPFFQSHNDALQQMYKMQQAMDQFIKNQFLQMQNNLVNQPTQNLFGNASNIQIEENKNEIVYKIKLPKGSDSKVDVSVKNRQLVVSTNVTQKITREQDNNKSVSYSQSNYSQSFQLPDGYDPNSMVTKMKDSNLIVTFKKIHMTNSIL</sequence>
<name>A0A0W0RNH4_LEGBO</name>
<reference evidence="4 5" key="1">
    <citation type="submission" date="2015-11" db="EMBL/GenBank/DDBJ databases">
        <title>Genomic analysis of 38 Legionella species identifies large and diverse effector repertoires.</title>
        <authorList>
            <person name="Burstein D."/>
            <person name="Amaro F."/>
            <person name="Zusman T."/>
            <person name="Lifshitz Z."/>
            <person name="Cohen O."/>
            <person name="Gilbert J.A."/>
            <person name="Pupko T."/>
            <person name="Shuman H.A."/>
            <person name="Segal G."/>
        </authorList>
    </citation>
    <scope>NUCLEOTIDE SEQUENCE [LARGE SCALE GENOMIC DNA]</scope>
    <source>
        <strain evidence="4 5">WIGA</strain>
    </source>
</reference>
<dbReference type="EMBL" id="LNXU01000020">
    <property type="protein sequence ID" value="KTC72591.1"/>
    <property type="molecule type" value="Genomic_DNA"/>
</dbReference>